<dbReference type="Proteomes" id="UP000028780">
    <property type="component" value="Chromosome"/>
</dbReference>
<feature type="transmembrane region" description="Helical" evidence="1">
    <location>
        <begin position="293"/>
        <end position="312"/>
    </location>
</feature>
<dbReference type="STRING" id="156978.CIMIT_00890"/>
<dbReference type="OrthoDB" id="4426125at2"/>
<dbReference type="Gene3D" id="1.10.287.950">
    <property type="entry name" value="Methyl-accepting chemotaxis protein"/>
    <property type="match status" value="1"/>
</dbReference>
<keyword evidence="1" id="KW-1133">Transmembrane helix</keyword>
<feature type="transmembrane region" description="Helical" evidence="1">
    <location>
        <begin position="324"/>
        <end position="345"/>
    </location>
</feature>
<dbReference type="eggNOG" id="COG1511">
    <property type="taxonomic scope" value="Bacteria"/>
</dbReference>
<evidence type="ECO:0000256" key="1">
    <source>
        <dbReference type="SAM" id="Phobius"/>
    </source>
</evidence>
<protein>
    <submittedName>
        <fullName evidence="3">Membrane protein</fullName>
    </submittedName>
</protein>
<sequence length="465" mass="46271">MNWRLTRLCCAALVLICGMFLPLAPASTWTRAGDEATGAPAVAPGPDGLVQARKAAGEAGAQAGFLTQGTGQLVDGVSDLDSASQELINAIAAAQAGSQELSNGMVELQAGTGQLANGATQVADAIGGVADQVTGFDAVRGQVVATIDRTLESTKDSKDPDVKEAREALQGLRGQAETAQLPPEMLGQLEELRKGSRDVANQLAVPGYAYHDGIYSATNGAAELANGLTTLNEQASGATDGVTQLQEGAAKIDDMANKTSDQIAAVRKALPAATNTGSVQQAGQEAVQERSTLAPVAAMLIAALLMLGGTATGAAARLNPTRRWWILGLGGLFVVAAGGALIAVLGTGLTASTYGLLGLALVAGVAASAGLADVLGSALGPKIGLPIAGVLAVAQVGLVGWLWRTASTAPVGKAWEYAAGATPMHWATASLSAAGNGGATAALWAGIGAGIALALVCLAGAKGRS</sequence>
<dbReference type="InterPro" id="IPR023908">
    <property type="entry name" value="xxxLxxG_rpt"/>
</dbReference>
<keyword evidence="4" id="KW-1185">Reference proteome</keyword>
<dbReference type="NCBIfam" id="TIGR03057">
    <property type="entry name" value="xxxLxxG_by_4"/>
    <property type="match status" value="1"/>
</dbReference>
<keyword evidence="1" id="KW-0472">Membrane</keyword>
<accession>A0A076NNW2</accession>
<feature type="transmembrane region" description="Helical" evidence="1">
    <location>
        <begin position="441"/>
        <end position="461"/>
    </location>
</feature>
<keyword evidence="1" id="KW-0812">Transmembrane</keyword>
<keyword evidence="2" id="KW-0732">Signal</keyword>
<dbReference type="EMBL" id="CP009211">
    <property type="protein sequence ID" value="AIJ32662.1"/>
    <property type="molecule type" value="Genomic_DNA"/>
</dbReference>
<dbReference type="KEGG" id="cii:CIMIT_00890"/>
<feature type="transmembrane region" description="Helical" evidence="1">
    <location>
        <begin position="383"/>
        <end position="403"/>
    </location>
</feature>
<feature type="chain" id="PRO_5001715465" evidence="2">
    <location>
        <begin position="27"/>
        <end position="465"/>
    </location>
</feature>
<reference evidence="3 4" key="1">
    <citation type="submission" date="2014-08" db="EMBL/GenBank/DDBJ databases">
        <title>Complete genome sequence of Corynebacterium imitans DSM 44264, isolated from a five-month-old boy with suspected pharyngeal diphtheria.</title>
        <authorList>
            <person name="Mollmann S."/>
            <person name="Albersmeier A."/>
            <person name="Ruckert C."/>
            <person name="Tauch A."/>
        </authorList>
    </citation>
    <scope>NUCLEOTIDE SEQUENCE [LARGE SCALE GENOMIC DNA]</scope>
    <source>
        <strain evidence="3 4">DSM 44264</strain>
    </source>
</reference>
<evidence type="ECO:0000313" key="4">
    <source>
        <dbReference type="Proteomes" id="UP000028780"/>
    </source>
</evidence>
<evidence type="ECO:0000256" key="2">
    <source>
        <dbReference type="SAM" id="SignalP"/>
    </source>
</evidence>
<proteinExistence type="predicted"/>
<name>A0A076NNW2_9CORY</name>
<evidence type="ECO:0000313" key="3">
    <source>
        <dbReference type="EMBL" id="AIJ32662.1"/>
    </source>
</evidence>
<feature type="transmembrane region" description="Helical" evidence="1">
    <location>
        <begin position="351"/>
        <end position="371"/>
    </location>
</feature>
<feature type="signal peptide" evidence="2">
    <location>
        <begin position="1"/>
        <end position="26"/>
    </location>
</feature>
<dbReference type="HOGENOM" id="CLU_528652_0_0_11"/>
<dbReference type="AlphaFoldDB" id="A0A076NNW2"/>
<organism evidence="3 4">
    <name type="scientific">Corynebacterium imitans</name>
    <dbReference type="NCBI Taxonomy" id="156978"/>
    <lineage>
        <taxon>Bacteria</taxon>
        <taxon>Bacillati</taxon>
        <taxon>Actinomycetota</taxon>
        <taxon>Actinomycetes</taxon>
        <taxon>Mycobacteriales</taxon>
        <taxon>Corynebacteriaceae</taxon>
        <taxon>Corynebacterium</taxon>
    </lineage>
</organism>
<gene>
    <name evidence="3" type="ORF">CIMIT_00890</name>
</gene>